<feature type="non-terminal residue" evidence="3">
    <location>
        <position position="1"/>
    </location>
</feature>
<dbReference type="InterPro" id="IPR029044">
    <property type="entry name" value="Nucleotide-diphossugar_trans"/>
</dbReference>
<evidence type="ECO:0000256" key="1">
    <source>
        <dbReference type="SAM" id="MobiDB-lite"/>
    </source>
</evidence>
<organism evidence="3">
    <name type="scientific">marine metagenome</name>
    <dbReference type="NCBI Taxonomy" id="408172"/>
    <lineage>
        <taxon>unclassified sequences</taxon>
        <taxon>metagenomes</taxon>
        <taxon>ecological metagenomes</taxon>
    </lineage>
</organism>
<feature type="region of interest" description="Disordered" evidence="1">
    <location>
        <begin position="386"/>
        <end position="417"/>
    </location>
</feature>
<protein>
    <recommendedName>
        <fullName evidence="4">Glycosyltransferase 2-like domain-containing protein</fullName>
    </recommendedName>
</protein>
<evidence type="ECO:0008006" key="4">
    <source>
        <dbReference type="Google" id="ProtNLM"/>
    </source>
</evidence>
<reference evidence="3" key="1">
    <citation type="submission" date="2018-05" db="EMBL/GenBank/DDBJ databases">
        <authorList>
            <person name="Lanie J.A."/>
            <person name="Ng W.-L."/>
            <person name="Kazmierczak K.M."/>
            <person name="Andrzejewski T.M."/>
            <person name="Davidsen T.M."/>
            <person name="Wayne K.J."/>
            <person name="Tettelin H."/>
            <person name="Glass J.I."/>
            <person name="Rusch D."/>
            <person name="Podicherti R."/>
            <person name="Tsui H.-C.T."/>
            <person name="Winkler M.E."/>
        </authorList>
    </citation>
    <scope>NUCLEOTIDE SEQUENCE</scope>
</reference>
<name>A0A382ATX7_9ZZZZ</name>
<sequence>VTLLIAVESLVLAGWVCLALYGLMLSIVTWVTKRREAPLIHPRHVFAVVIPTTNAERIIGRTLDRLSRSIRYPHGMFDFIVVPVNSTDRTTTIAKQKGAIVYGPGKRRWRDRNDAIQSALERLASKNKYDAYAILDPRADVSPGYLAVLSDKLSKGAKIIQTGYRFAGSSKSWKAALAAALHAISPSLFILWSGRFRLAVGLRRIGVCLTKEVVEKYGVRSPSITDGVPYMTRLLRDDVAITFAAKAIVYDHGHTNPPIRSFRRQLAMRWRLLRNDAMALIRDGYEWRSGAQMTGGVNLLIPPLSILFIGAVLLLGLSGYMHGTTLNPMSADSMLVLGWEIIVAVLLSLVLCRLVLIRAPVLSYMALPTLPLYVLWRSLQSWRWERSRRSSPRPQQPRQSRKGSGPRRRPVQRRRAK</sequence>
<dbReference type="AlphaFoldDB" id="A0A382ATX7"/>
<keyword evidence="2" id="KW-0472">Membrane</keyword>
<feature type="transmembrane region" description="Helical" evidence="2">
    <location>
        <begin position="300"/>
        <end position="322"/>
    </location>
</feature>
<dbReference type="EMBL" id="UINC01026833">
    <property type="protein sequence ID" value="SVB05000.1"/>
    <property type="molecule type" value="Genomic_DNA"/>
</dbReference>
<keyword evidence="2" id="KW-0812">Transmembrane</keyword>
<proteinExistence type="predicted"/>
<accession>A0A382ATX7</accession>
<keyword evidence="2" id="KW-1133">Transmembrane helix</keyword>
<evidence type="ECO:0000313" key="3">
    <source>
        <dbReference type="EMBL" id="SVB05000.1"/>
    </source>
</evidence>
<dbReference type="Pfam" id="PF13641">
    <property type="entry name" value="Glyco_tranf_2_3"/>
    <property type="match status" value="1"/>
</dbReference>
<dbReference type="SUPFAM" id="SSF53448">
    <property type="entry name" value="Nucleotide-diphospho-sugar transferases"/>
    <property type="match status" value="1"/>
</dbReference>
<gene>
    <name evidence="3" type="ORF">METZ01_LOCUS157854</name>
</gene>
<feature type="transmembrane region" description="Helical" evidence="2">
    <location>
        <begin position="334"/>
        <end position="356"/>
    </location>
</feature>
<dbReference type="Gene3D" id="3.90.550.10">
    <property type="entry name" value="Spore Coat Polysaccharide Biosynthesis Protein SpsA, Chain A"/>
    <property type="match status" value="1"/>
</dbReference>
<evidence type="ECO:0000256" key="2">
    <source>
        <dbReference type="SAM" id="Phobius"/>
    </source>
</evidence>
<feature type="transmembrane region" description="Helical" evidence="2">
    <location>
        <begin position="12"/>
        <end position="31"/>
    </location>
</feature>
<feature type="compositionally biased region" description="Basic residues" evidence="1">
    <location>
        <begin position="399"/>
        <end position="417"/>
    </location>
</feature>